<dbReference type="EMBL" id="JAPDPJ010000003">
    <property type="protein sequence ID" value="MCW3785356.1"/>
    <property type="molecule type" value="Genomic_DNA"/>
</dbReference>
<feature type="domain" description="Uroporphyrinogen decarboxylase (URO-D)" evidence="8">
    <location>
        <begin position="3"/>
        <end position="338"/>
    </location>
</feature>
<dbReference type="InterPro" id="IPR006361">
    <property type="entry name" value="Uroporphyrinogen_deCO2ase_HemE"/>
</dbReference>
<evidence type="ECO:0000313" key="10">
    <source>
        <dbReference type="Proteomes" id="UP001209229"/>
    </source>
</evidence>
<comment type="pathway">
    <text evidence="1">Porphyrin-containing compound metabolism; protoporphyrin-IX biosynthesis; coproporphyrinogen-III from 5-aminolevulinate: step 4/4.</text>
</comment>
<dbReference type="PANTHER" id="PTHR21091:SF169">
    <property type="entry name" value="UROPORPHYRINOGEN DECARBOXYLASE"/>
    <property type="match status" value="1"/>
</dbReference>
<comment type="similarity">
    <text evidence="2">Belongs to the uroporphyrinogen decarboxylase family.</text>
</comment>
<evidence type="ECO:0000256" key="5">
    <source>
        <dbReference type="ARBA" id="ARBA00023239"/>
    </source>
</evidence>
<evidence type="ECO:0000313" key="9">
    <source>
        <dbReference type="EMBL" id="MCW3785356.1"/>
    </source>
</evidence>
<evidence type="ECO:0000256" key="4">
    <source>
        <dbReference type="ARBA" id="ARBA00022793"/>
    </source>
</evidence>
<dbReference type="Gene3D" id="3.20.20.210">
    <property type="match status" value="1"/>
</dbReference>
<keyword evidence="5 9" id="KW-0456">Lyase</keyword>
<dbReference type="SUPFAM" id="SSF51726">
    <property type="entry name" value="UROD/MetE-like"/>
    <property type="match status" value="1"/>
</dbReference>
<dbReference type="GO" id="GO:0005829">
    <property type="term" value="C:cytosol"/>
    <property type="evidence" value="ECO:0007669"/>
    <property type="project" value="TreeGrafter"/>
</dbReference>
<evidence type="ECO:0000256" key="6">
    <source>
        <dbReference type="ARBA" id="ARBA00023244"/>
    </source>
</evidence>
<keyword evidence="4" id="KW-0210">Decarboxylase</keyword>
<dbReference type="GO" id="GO:0004853">
    <property type="term" value="F:uroporphyrinogen decarboxylase activity"/>
    <property type="evidence" value="ECO:0007669"/>
    <property type="project" value="UniProtKB-UniRule"/>
</dbReference>
<organism evidence="9 10">
    <name type="scientific">Plebeiibacterium sediminum</name>
    <dbReference type="NCBI Taxonomy" id="2992112"/>
    <lineage>
        <taxon>Bacteria</taxon>
        <taxon>Pseudomonadati</taxon>
        <taxon>Bacteroidota</taxon>
        <taxon>Bacteroidia</taxon>
        <taxon>Marinilabiliales</taxon>
        <taxon>Marinilabiliaceae</taxon>
        <taxon>Plebeiibacterium</taxon>
    </lineage>
</organism>
<dbReference type="Pfam" id="PF01208">
    <property type="entry name" value="URO-D"/>
    <property type="match status" value="1"/>
</dbReference>
<dbReference type="NCBIfam" id="TIGR01464">
    <property type="entry name" value="hemE"/>
    <property type="match status" value="1"/>
</dbReference>
<dbReference type="PANTHER" id="PTHR21091">
    <property type="entry name" value="METHYLTETRAHYDROFOLATE:HOMOCYSTEINE METHYLTRANSFERASE RELATED"/>
    <property type="match status" value="1"/>
</dbReference>
<evidence type="ECO:0000256" key="7">
    <source>
        <dbReference type="NCBIfam" id="TIGR01464"/>
    </source>
</evidence>
<dbReference type="InterPro" id="IPR000257">
    <property type="entry name" value="Uroporphyrinogen_deCOase"/>
</dbReference>
<dbReference type="RefSeq" id="WP_301188928.1">
    <property type="nucleotide sequence ID" value="NZ_JAPDPJ010000003.1"/>
</dbReference>
<evidence type="ECO:0000256" key="2">
    <source>
        <dbReference type="ARBA" id="ARBA00009935"/>
    </source>
</evidence>
<dbReference type="AlphaFoldDB" id="A0AAE3SDS4"/>
<evidence type="ECO:0000256" key="1">
    <source>
        <dbReference type="ARBA" id="ARBA00004804"/>
    </source>
</evidence>
<reference evidence="9" key="1">
    <citation type="submission" date="2022-10" db="EMBL/GenBank/DDBJ databases">
        <authorList>
            <person name="Yu W.X."/>
        </authorList>
    </citation>
    <scope>NUCLEOTIDE SEQUENCE</scope>
    <source>
        <strain evidence="9">AAT</strain>
    </source>
</reference>
<accession>A0AAE3SDS4</accession>
<keyword evidence="10" id="KW-1185">Reference proteome</keyword>
<proteinExistence type="inferred from homology"/>
<name>A0AAE3SDS4_9BACT</name>
<dbReference type="InterPro" id="IPR038071">
    <property type="entry name" value="UROD/MetE-like_sf"/>
</dbReference>
<comment type="caution">
    <text evidence="9">The sequence shown here is derived from an EMBL/GenBank/DDBJ whole genome shotgun (WGS) entry which is preliminary data.</text>
</comment>
<dbReference type="Proteomes" id="UP001209229">
    <property type="component" value="Unassembled WGS sequence"/>
</dbReference>
<protein>
    <recommendedName>
        <fullName evidence="3 7">Uroporphyrinogen decarboxylase</fullName>
        <ecNumber evidence="3 7">4.1.1.37</ecNumber>
    </recommendedName>
</protein>
<dbReference type="GO" id="GO:0006783">
    <property type="term" value="P:heme biosynthetic process"/>
    <property type="evidence" value="ECO:0007669"/>
    <property type="project" value="TreeGrafter"/>
</dbReference>
<keyword evidence="6" id="KW-0627">Porphyrin biosynthesis</keyword>
<dbReference type="EC" id="4.1.1.37" evidence="3 7"/>
<sequence>MNDSLLLKILAGEKTERPPFWFMRQAGRVLPSYMKLKEKYSFWEMMQDPKLGAKVTLLPIDDLGVDAAILFSDILVIPYAMGMGLDFTDRGPEFDIPLSQRENPLADLKPDPTRLNYIYDVIKQIIATKPAHIPLIGFCGAPLTVLCYMLEGIGRSKDFPITLKYLYQNKETVKKLIEVITDLSIIYAKGQINNGVKVFQLFETHAGLIPFDLYKELFFPAVKKIAQAVREEGIPFIYFPKDLGCGIKEVTPEMCDFLSIDWQTPIDVARKMVDRNIGLQGNIDPRLLYADQKTIESSLNKYIDFGSKNHDWIINLGHGFLPDIPYENAKFLADWIKNTNWQR</sequence>
<evidence type="ECO:0000256" key="3">
    <source>
        <dbReference type="ARBA" id="ARBA00012288"/>
    </source>
</evidence>
<gene>
    <name evidence="9" type="primary">hemE</name>
    <name evidence="9" type="ORF">OM075_02700</name>
</gene>
<evidence type="ECO:0000259" key="8">
    <source>
        <dbReference type="Pfam" id="PF01208"/>
    </source>
</evidence>